<accession>A0A3M2JL77</accession>
<organism evidence="6 7">
    <name type="scientific">Cellulomonas triticagri</name>
    <dbReference type="NCBI Taxonomy" id="2483352"/>
    <lineage>
        <taxon>Bacteria</taxon>
        <taxon>Bacillati</taxon>
        <taxon>Actinomycetota</taxon>
        <taxon>Actinomycetes</taxon>
        <taxon>Micrococcales</taxon>
        <taxon>Cellulomonadaceae</taxon>
        <taxon>Cellulomonas</taxon>
    </lineage>
</organism>
<dbReference type="EMBL" id="RFFI01000008">
    <property type="protein sequence ID" value="RMI13884.1"/>
    <property type="molecule type" value="Genomic_DNA"/>
</dbReference>
<evidence type="ECO:0000259" key="5">
    <source>
        <dbReference type="Pfam" id="PF00561"/>
    </source>
</evidence>
<dbReference type="InterPro" id="IPR051601">
    <property type="entry name" value="Serine_prot/Carboxylest_S33"/>
</dbReference>
<evidence type="ECO:0000256" key="4">
    <source>
        <dbReference type="SAM" id="SignalP"/>
    </source>
</evidence>
<evidence type="ECO:0000256" key="3">
    <source>
        <dbReference type="ARBA" id="ARBA00022801"/>
    </source>
</evidence>
<sequence length="523" mass="54519">MSSRTPRRAAAVAAAGVLLALAACSPSSPPESPDPGEPTPAALDRFYDQELTFGACAEYATTAIEVQALSADPTHECARLEVPLDYDAPDGEVASIALMRVPARGEAIGSLVLNTGGPGGSGLSAASTTAAALAQSPMTERFDLVGFDPRGVGASAPAVDCYSDAQADEGSVPTTAIGTTVRWTQEDTRDLAEGCAEGSGGEEVLAHLGTRDAARDMDVLREVLGDEQLTFLGQSYGTRLGAVYAEMFPEAVRAMVLDGAVDPRHDQAERRVASFVAFQRAFDQMAAFCAQQPGCPLGTDPAGATAAFQEIVRPLLDAPVPTEIGPGLDFDAAVDGVLAGLYDSQAWPVIIEGITEVQQGRGDLLQTISHVYAGRDEDGRWPNFPEANLAINCVDEERMTPQETAELRAAVVEAAPFIDPGVDLTEGARDACEAWPAEPTLGFPYAQGLEDVPPTLVVSITGDTTTPYESGAHLAEQIGGTVLTVEGEQHTVVMSGASPCVDEIASAYLVDLTVPAPDARCTL</sequence>
<comment type="caution">
    <text evidence="6">The sequence shown here is derived from an EMBL/GenBank/DDBJ whole genome shotgun (WGS) entry which is preliminary data.</text>
</comment>
<dbReference type="InterPro" id="IPR029058">
    <property type="entry name" value="AB_hydrolase_fold"/>
</dbReference>
<reference evidence="6 7" key="1">
    <citation type="submission" date="2018-10" db="EMBL/GenBank/DDBJ databases">
        <title>Isolation, diversity and antifungal activity of actinobacteria from wheat.</title>
        <authorList>
            <person name="Han C."/>
        </authorList>
    </citation>
    <scope>NUCLEOTIDE SEQUENCE [LARGE SCALE GENOMIC DNA]</scope>
    <source>
        <strain evidence="6 7">NEAU-YY56</strain>
    </source>
</reference>
<dbReference type="PROSITE" id="PS51257">
    <property type="entry name" value="PROKAR_LIPOPROTEIN"/>
    <property type="match status" value="1"/>
</dbReference>
<dbReference type="PANTHER" id="PTHR43248:SF29">
    <property type="entry name" value="TRIPEPTIDYL AMINOPEPTIDASE"/>
    <property type="match status" value="1"/>
</dbReference>
<dbReference type="OrthoDB" id="3252468at2"/>
<dbReference type="Gene3D" id="3.40.50.1820">
    <property type="entry name" value="alpha/beta hydrolase"/>
    <property type="match status" value="1"/>
</dbReference>
<keyword evidence="2 4" id="KW-0732">Signal</keyword>
<evidence type="ECO:0000256" key="1">
    <source>
        <dbReference type="ARBA" id="ARBA00010088"/>
    </source>
</evidence>
<dbReference type="SUPFAM" id="SSF53474">
    <property type="entry name" value="alpha/beta-Hydrolases"/>
    <property type="match status" value="1"/>
</dbReference>
<dbReference type="Pfam" id="PF00561">
    <property type="entry name" value="Abhydrolase_1"/>
    <property type="match status" value="1"/>
</dbReference>
<protein>
    <submittedName>
        <fullName evidence="6">Alpha/beta hydrolase</fullName>
    </submittedName>
</protein>
<feature type="domain" description="AB hydrolase-1" evidence="5">
    <location>
        <begin position="111"/>
        <end position="496"/>
    </location>
</feature>
<dbReference type="PANTHER" id="PTHR43248">
    <property type="entry name" value="2-SUCCINYL-6-HYDROXY-2,4-CYCLOHEXADIENE-1-CARBOXYLATE SYNTHASE"/>
    <property type="match status" value="1"/>
</dbReference>
<keyword evidence="3 6" id="KW-0378">Hydrolase</keyword>
<gene>
    <name evidence="6" type="ORF">EBM89_02625</name>
</gene>
<dbReference type="AlphaFoldDB" id="A0A3M2JL77"/>
<dbReference type="GO" id="GO:0016787">
    <property type="term" value="F:hydrolase activity"/>
    <property type="evidence" value="ECO:0007669"/>
    <property type="project" value="UniProtKB-KW"/>
</dbReference>
<keyword evidence="7" id="KW-1185">Reference proteome</keyword>
<dbReference type="InterPro" id="IPR000073">
    <property type="entry name" value="AB_hydrolase_1"/>
</dbReference>
<feature type="signal peptide" evidence="4">
    <location>
        <begin position="1"/>
        <end position="22"/>
    </location>
</feature>
<proteinExistence type="inferred from homology"/>
<dbReference type="RefSeq" id="WP_122147907.1">
    <property type="nucleotide sequence ID" value="NZ_RFFI01000008.1"/>
</dbReference>
<dbReference type="Proteomes" id="UP000269289">
    <property type="component" value="Unassembled WGS sequence"/>
</dbReference>
<name>A0A3M2JL77_9CELL</name>
<comment type="similarity">
    <text evidence="1">Belongs to the peptidase S33 family.</text>
</comment>
<evidence type="ECO:0000313" key="6">
    <source>
        <dbReference type="EMBL" id="RMI13884.1"/>
    </source>
</evidence>
<feature type="chain" id="PRO_5039519152" evidence="4">
    <location>
        <begin position="23"/>
        <end position="523"/>
    </location>
</feature>
<evidence type="ECO:0000256" key="2">
    <source>
        <dbReference type="ARBA" id="ARBA00022729"/>
    </source>
</evidence>
<evidence type="ECO:0000313" key="7">
    <source>
        <dbReference type="Proteomes" id="UP000269289"/>
    </source>
</evidence>